<feature type="non-terminal residue" evidence="2">
    <location>
        <position position="96"/>
    </location>
</feature>
<organism evidence="2">
    <name type="scientific">marine metagenome</name>
    <dbReference type="NCBI Taxonomy" id="408172"/>
    <lineage>
        <taxon>unclassified sequences</taxon>
        <taxon>metagenomes</taxon>
        <taxon>ecological metagenomes</taxon>
    </lineage>
</organism>
<feature type="region of interest" description="Disordered" evidence="1">
    <location>
        <begin position="68"/>
        <end position="96"/>
    </location>
</feature>
<proteinExistence type="predicted"/>
<name>A0A383A9K2_9ZZZZ</name>
<evidence type="ECO:0000313" key="2">
    <source>
        <dbReference type="EMBL" id="SVE04249.1"/>
    </source>
</evidence>
<reference evidence="2" key="1">
    <citation type="submission" date="2018-05" db="EMBL/GenBank/DDBJ databases">
        <authorList>
            <person name="Lanie J.A."/>
            <person name="Ng W.-L."/>
            <person name="Kazmierczak K.M."/>
            <person name="Andrzejewski T.M."/>
            <person name="Davidsen T.M."/>
            <person name="Wayne K.J."/>
            <person name="Tettelin H."/>
            <person name="Glass J.I."/>
            <person name="Rusch D."/>
            <person name="Podicherti R."/>
            <person name="Tsui H.-C.T."/>
            <person name="Winkler M.E."/>
        </authorList>
    </citation>
    <scope>NUCLEOTIDE SEQUENCE</scope>
</reference>
<dbReference type="EMBL" id="UINC01190207">
    <property type="protein sequence ID" value="SVE04249.1"/>
    <property type="molecule type" value="Genomic_DNA"/>
</dbReference>
<evidence type="ECO:0000256" key="1">
    <source>
        <dbReference type="SAM" id="MobiDB-lite"/>
    </source>
</evidence>
<accession>A0A383A9K2</accession>
<protein>
    <submittedName>
        <fullName evidence="2">Uncharacterized protein</fullName>
    </submittedName>
</protein>
<sequence>MSVDQPKLFKSPVLWFDRDLLSGVMENLVGSQASLLPLAVHYLKRPAPHGSRLEAATAELAIVNEFDDGSGRQSSRVRIAGDTQQLTDPLTRSSVG</sequence>
<dbReference type="AlphaFoldDB" id="A0A383A9K2"/>
<gene>
    <name evidence="2" type="ORF">METZ01_LOCUS457103</name>
</gene>
<feature type="compositionally biased region" description="Polar residues" evidence="1">
    <location>
        <begin position="71"/>
        <end position="96"/>
    </location>
</feature>